<evidence type="ECO:0000313" key="2">
    <source>
        <dbReference type="EMBL" id="KAF8905057.1"/>
    </source>
</evidence>
<accession>A0A9P5NSJ7</accession>
<feature type="compositionally biased region" description="Polar residues" evidence="1">
    <location>
        <begin position="24"/>
        <end position="41"/>
    </location>
</feature>
<dbReference type="EMBL" id="JADNYJ010000024">
    <property type="protein sequence ID" value="KAF8905057.1"/>
    <property type="molecule type" value="Genomic_DNA"/>
</dbReference>
<feature type="compositionally biased region" description="Polar residues" evidence="1">
    <location>
        <begin position="1"/>
        <end position="15"/>
    </location>
</feature>
<dbReference type="OrthoDB" id="3267800at2759"/>
<protein>
    <submittedName>
        <fullName evidence="2">Uncharacterized protein</fullName>
    </submittedName>
</protein>
<dbReference type="Proteomes" id="UP000724874">
    <property type="component" value="Unassembled WGS sequence"/>
</dbReference>
<gene>
    <name evidence="2" type="ORF">CPB84DRAFT_1772299</name>
</gene>
<sequence>MNSSQDLPTPNSSTHFKAEEQLPKQCSQPEQLPTSPKQSNPLAIHPNGSEGWLPTEDPQPNKPTSEKTPVGYELRDPGVALARRPSTGDNLARGSSSASRQSISVARSGSKRSVQSLPFINGPGTSGICATPEPGGEAHARLEQAQANLTSSQKSKIAKGEADNGKRLSKIIKDEAKVEKQTLAIAINELADLQKVQKDIVKNIAHVQTAHSKLLVQTKKSEAKYLVAKRKFEAAQTALVVEEDTIDTLRQKATDVMKQMQDKSAEVDSLRHTLAVDEREREVVLAQLQGKKKGIRA</sequence>
<keyword evidence="3" id="KW-1185">Reference proteome</keyword>
<dbReference type="AlphaFoldDB" id="A0A9P5NSJ7"/>
<proteinExistence type="predicted"/>
<name>A0A9P5NSJ7_GYMJU</name>
<evidence type="ECO:0000313" key="3">
    <source>
        <dbReference type="Proteomes" id="UP000724874"/>
    </source>
</evidence>
<reference evidence="2" key="1">
    <citation type="submission" date="2020-11" db="EMBL/GenBank/DDBJ databases">
        <authorList>
            <consortium name="DOE Joint Genome Institute"/>
            <person name="Ahrendt S."/>
            <person name="Riley R."/>
            <person name="Andreopoulos W."/>
            <person name="LaButti K."/>
            <person name="Pangilinan J."/>
            <person name="Ruiz-duenas F.J."/>
            <person name="Barrasa J.M."/>
            <person name="Sanchez-Garcia M."/>
            <person name="Camarero S."/>
            <person name="Miyauchi S."/>
            <person name="Serrano A."/>
            <person name="Linde D."/>
            <person name="Babiker R."/>
            <person name="Drula E."/>
            <person name="Ayuso-Fernandez I."/>
            <person name="Pacheco R."/>
            <person name="Padilla G."/>
            <person name="Ferreira P."/>
            <person name="Barriuso J."/>
            <person name="Kellner H."/>
            <person name="Castanera R."/>
            <person name="Alfaro M."/>
            <person name="Ramirez L."/>
            <person name="Pisabarro A.G."/>
            <person name="Kuo A."/>
            <person name="Tritt A."/>
            <person name="Lipzen A."/>
            <person name="He G."/>
            <person name="Yan M."/>
            <person name="Ng V."/>
            <person name="Cullen D."/>
            <person name="Martin F."/>
            <person name="Rosso M.-N."/>
            <person name="Henrissat B."/>
            <person name="Hibbett D."/>
            <person name="Martinez A.T."/>
            <person name="Grigoriev I.V."/>
        </authorList>
    </citation>
    <scope>NUCLEOTIDE SEQUENCE</scope>
    <source>
        <strain evidence="2">AH 44721</strain>
    </source>
</reference>
<comment type="caution">
    <text evidence="2">The sequence shown here is derived from an EMBL/GenBank/DDBJ whole genome shotgun (WGS) entry which is preliminary data.</text>
</comment>
<organism evidence="2 3">
    <name type="scientific">Gymnopilus junonius</name>
    <name type="common">Spectacular rustgill mushroom</name>
    <name type="synonym">Gymnopilus spectabilis subsp. junonius</name>
    <dbReference type="NCBI Taxonomy" id="109634"/>
    <lineage>
        <taxon>Eukaryota</taxon>
        <taxon>Fungi</taxon>
        <taxon>Dikarya</taxon>
        <taxon>Basidiomycota</taxon>
        <taxon>Agaricomycotina</taxon>
        <taxon>Agaricomycetes</taxon>
        <taxon>Agaricomycetidae</taxon>
        <taxon>Agaricales</taxon>
        <taxon>Agaricineae</taxon>
        <taxon>Hymenogastraceae</taxon>
        <taxon>Gymnopilus</taxon>
    </lineage>
</organism>
<feature type="region of interest" description="Disordered" evidence="1">
    <location>
        <begin position="1"/>
        <end position="137"/>
    </location>
</feature>
<evidence type="ECO:0000256" key="1">
    <source>
        <dbReference type="SAM" id="MobiDB-lite"/>
    </source>
</evidence>
<feature type="compositionally biased region" description="Low complexity" evidence="1">
    <location>
        <begin position="92"/>
        <end position="108"/>
    </location>
</feature>